<feature type="transmembrane region" description="Helical" evidence="6">
    <location>
        <begin position="151"/>
        <end position="171"/>
    </location>
</feature>
<feature type="transmembrane region" description="Helical" evidence="6">
    <location>
        <begin position="177"/>
        <end position="199"/>
    </location>
</feature>
<dbReference type="CDD" id="cd13128">
    <property type="entry name" value="MATE_Wzx_like"/>
    <property type="match status" value="1"/>
</dbReference>
<feature type="transmembrane region" description="Helical" evidence="6">
    <location>
        <begin position="42"/>
        <end position="62"/>
    </location>
</feature>
<feature type="transmembrane region" description="Helical" evidence="6">
    <location>
        <begin position="254"/>
        <end position="277"/>
    </location>
</feature>
<evidence type="ECO:0000256" key="4">
    <source>
        <dbReference type="ARBA" id="ARBA00022989"/>
    </source>
</evidence>
<dbReference type="EMBL" id="WVHS01000003">
    <property type="protein sequence ID" value="MXV16171.1"/>
    <property type="molecule type" value="Genomic_DNA"/>
</dbReference>
<dbReference type="GO" id="GO:0005886">
    <property type="term" value="C:plasma membrane"/>
    <property type="evidence" value="ECO:0007669"/>
    <property type="project" value="UniProtKB-SubCell"/>
</dbReference>
<proteinExistence type="predicted"/>
<comment type="caution">
    <text evidence="7">The sequence shown here is derived from an EMBL/GenBank/DDBJ whole genome shotgun (WGS) entry which is preliminary data.</text>
</comment>
<keyword evidence="3 6" id="KW-0812">Transmembrane</keyword>
<keyword evidence="4 6" id="KW-1133">Transmembrane helix</keyword>
<gene>
    <name evidence="7" type="ORF">GS398_12720</name>
</gene>
<protein>
    <submittedName>
        <fullName evidence="7">Oligosaccharide flippase family protein</fullName>
    </submittedName>
</protein>
<dbReference type="Proteomes" id="UP000451233">
    <property type="component" value="Unassembled WGS sequence"/>
</dbReference>
<feature type="transmembrane region" description="Helical" evidence="6">
    <location>
        <begin position="298"/>
        <end position="316"/>
    </location>
</feature>
<evidence type="ECO:0000256" key="3">
    <source>
        <dbReference type="ARBA" id="ARBA00022692"/>
    </source>
</evidence>
<keyword evidence="2" id="KW-1003">Cell membrane</keyword>
<evidence type="ECO:0000256" key="1">
    <source>
        <dbReference type="ARBA" id="ARBA00004651"/>
    </source>
</evidence>
<evidence type="ECO:0000313" key="7">
    <source>
        <dbReference type="EMBL" id="MXV16171.1"/>
    </source>
</evidence>
<reference evidence="7 8" key="1">
    <citation type="submission" date="2019-11" db="EMBL/GenBank/DDBJ databases">
        <title>Pedobacter sp. HMF7056 Genome sequencing and assembly.</title>
        <authorList>
            <person name="Kang H."/>
            <person name="Kim H."/>
            <person name="Joh K."/>
        </authorList>
    </citation>
    <scope>NUCLEOTIDE SEQUENCE [LARGE SCALE GENOMIC DNA]</scope>
    <source>
        <strain evidence="7 8">HMF7056</strain>
    </source>
</reference>
<dbReference type="PANTHER" id="PTHR30250">
    <property type="entry name" value="PST FAMILY PREDICTED COLANIC ACID TRANSPORTER"/>
    <property type="match status" value="1"/>
</dbReference>
<accession>A0A7K1XYV3</accession>
<dbReference type="Pfam" id="PF13440">
    <property type="entry name" value="Polysacc_synt_3"/>
    <property type="match status" value="1"/>
</dbReference>
<feature type="transmembrane region" description="Helical" evidence="6">
    <location>
        <begin position="366"/>
        <end position="384"/>
    </location>
</feature>
<dbReference type="RefSeq" id="WP_160907187.1">
    <property type="nucleotide sequence ID" value="NZ_WVHS01000003.1"/>
</dbReference>
<name>A0A7K1XYV3_9SPHI</name>
<feature type="transmembrane region" description="Helical" evidence="6">
    <location>
        <begin position="328"/>
        <end position="345"/>
    </location>
</feature>
<feature type="transmembrane region" description="Helical" evidence="6">
    <location>
        <begin position="82"/>
        <end position="107"/>
    </location>
</feature>
<keyword evidence="8" id="KW-1185">Reference proteome</keyword>
<keyword evidence="5 6" id="KW-0472">Membrane</keyword>
<dbReference type="InterPro" id="IPR050833">
    <property type="entry name" value="Poly_Biosynth_Transport"/>
</dbReference>
<sequence>MKLKEQYWLSSGIINILQNVTSVFFSVGAFFILVRVLSTFDYGAWGIFMGAVTILELTRNGLIESALIKFIASSEKEKHSEIISASLAISITLTVICVLLNLCFAGFAARLLKTPELQYMFYVYNITFIISGLLTQFCCIERANLKYTANFASSFIRQGVFFVVLAVVFIFKIKIDLYWLVYLHMACVILSVIVAWYYVRPFLHYSFRFNLKWIKSIFHYGKYAFGTSLSALLAGTVDQWMLAAILSTKESGAFRVAVSVMNLIDIPTNAIAVIVFPQSAKRLASGGTEAIKYLYEKSVGTIVAILVPAVVFLFVFDKFVIQVLAGDKYAATVPILNVALIYSLFIPYGRQFGVIMDSIGKTSISFYNVVGFTLVNLTLNYFFIKQFGVIGAPCATLLAIFIGFIVAQIILRKVLRVNVFNTLIYAYHFYPEMYHKFVKRDKTQPPAELENL</sequence>
<feature type="transmembrane region" description="Helical" evidence="6">
    <location>
        <begin position="12"/>
        <end position="36"/>
    </location>
</feature>
<comment type="subcellular location">
    <subcellularLocation>
        <location evidence="1">Cell membrane</location>
        <topology evidence="1">Multi-pass membrane protein</topology>
    </subcellularLocation>
</comment>
<feature type="transmembrane region" description="Helical" evidence="6">
    <location>
        <begin position="220"/>
        <end position="242"/>
    </location>
</feature>
<feature type="transmembrane region" description="Helical" evidence="6">
    <location>
        <begin position="119"/>
        <end position="139"/>
    </location>
</feature>
<evidence type="ECO:0000256" key="2">
    <source>
        <dbReference type="ARBA" id="ARBA00022475"/>
    </source>
</evidence>
<evidence type="ECO:0000256" key="5">
    <source>
        <dbReference type="ARBA" id="ARBA00023136"/>
    </source>
</evidence>
<organism evidence="7 8">
    <name type="scientific">Hufsiella ginkgonis</name>
    <dbReference type="NCBI Taxonomy" id="2695274"/>
    <lineage>
        <taxon>Bacteria</taxon>
        <taxon>Pseudomonadati</taxon>
        <taxon>Bacteroidota</taxon>
        <taxon>Sphingobacteriia</taxon>
        <taxon>Sphingobacteriales</taxon>
        <taxon>Sphingobacteriaceae</taxon>
        <taxon>Hufsiella</taxon>
    </lineage>
</organism>
<dbReference type="PANTHER" id="PTHR30250:SF11">
    <property type="entry name" value="O-ANTIGEN TRANSPORTER-RELATED"/>
    <property type="match status" value="1"/>
</dbReference>
<evidence type="ECO:0000313" key="8">
    <source>
        <dbReference type="Proteomes" id="UP000451233"/>
    </source>
</evidence>
<feature type="transmembrane region" description="Helical" evidence="6">
    <location>
        <begin position="390"/>
        <end position="411"/>
    </location>
</feature>
<dbReference type="AlphaFoldDB" id="A0A7K1XYV3"/>
<evidence type="ECO:0000256" key="6">
    <source>
        <dbReference type="SAM" id="Phobius"/>
    </source>
</evidence>